<dbReference type="RefSeq" id="WP_008514113.1">
    <property type="nucleotide sequence ID" value="NZ_ACJM01000001.1"/>
</dbReference>
<dbReference type="PANTHER" id="PTHR43434">
    <property type="entry name" value="PHOSPHOGLYCOLATE PHOSPHATASE"/>
    <property type="match status" value="1"/>
</dbReference>
<dbReference type="InterPro" id="IPR041492">
    <property type="entry name" value="HAD_2"/>
</dbReference>
<dbReference type="GO" id="GO:0004713">
    <property type="term" value="F:protein tyrosine kinase activity"/>
    <property type="evidence" value="ECO:0007669"/>
    <property type="project" value="TreeGrafter"/>
</dbReference>
<dbReference type="GO" id="GO:0005829">
    <property type="term" value="C:cytosol"/>
    <property type="evidence" value="ECO:0007669"/>
    <property type="project" value="TreeGrafter"/>
</dbReference>
<dbReference type="GO" id="GO:0016787">
    <property type="term" value="F:hydrolase activity"/>
    <property type="evidence" value="ECO:0007669"/>
    <property type="project" value="UniProtKB-KW"/>
</dbReference>
<dbReference type="AlphaFoldDB" id="C0GCQ6"/>
<dbReference type="OrthoDB" id="9792518at2"/>
<gene>
    <name evidence="1" type="ORF">DealDRAFT_0265</name>
</gene>
<dbReference type="SUPFAM" id="SSF56784">
    <property type="entry name" value="HAD-like"/>
    <property type="match status" value="1"/>
</dbReference>
<evidence type="ECO:0000313" key="1">
    <source>
        <dbReference type="EMBL" id="EEG78991.1"/>
    </source>
</evidence>
<dbReference type="SFLD" id="SFLDG01135">
    <property type="entry name" value="C1.5.6:_HAD__Beta-PGM__Phospha"/>
    <property type="match status" value="1"/>
</dbReference>
<dbReference type="InterPro" id="IPR036412">
    <property type="entry name" value="HAD-like_sf"/>
</dbReference>
<name>C0GCQ6_DETAL</name>
<dbReference type="FunFam" id="3.40.50.1000:FF:000022">
    <property type="entry name" value="Phosphoglycolate phosphatase"/>
    <property type="match status" value="1"/>
</dbReference>
<comment type="caution">
    <text evidence="1">The sequence shown here is derived from an EMBL/GenBank/DDBJ whole genome shotgun (WGS) entry which is preliminary data.</text>
</comment>
<dbReference type="SFLD" id="SFLDS00003">
    <property type="entry name" value="Haloacid_Dehalogenase"/>
    <property type="match status" value="1"/>
</dbReference>
<dbReference type="InterPro" id="IPR023198">
    <property type="entry name" value="PGP-like_dom2"/>
</dbReference>
<dbReference type="Gene3D" id="1.10.150.240">
    <property type="entry name" value="Putative phosphatase, domain 2"/>
    <property type="match status" value="1"/>
</dbReference>
<dbReference type="EMBL" id="ACJM01000001">
    <property type="protein sequence ID" value="EEG78991.1"/>
    <property type="molecule type" value="Genomic_DNA"/>
</dbReference>
<sequence>MFKHILFDLDGTLTDPVEGILRSLRHTLEHFGLEQEDENQLKAFIGPPLADSFRSLYGFNEEQVAEAICLYRAHYAEDGIFGNKVMPGMVELLTLLQSEGKKMYVATTKMTAFAQQVLEIFKLDGFFSLVIGGNPDGTRTAKREIIAEILEVIPPREQKQAVMIGDRKYDIIGAKAHGMASIAVTFGYGSEAELRNEEPDYLVSSVAELARLLCQ</sequence>
<protein>
    <submittedName>
        <fullName evidence="1">HAD-superfamily hydrolase, subfamily IA, variant 1</fullName>
    </submittedName>
</protein>
<dbReference type="InterPro" id="IPR050155">
    <property type="entry name" value="HAD-like_hydrolase_sf"/>
</dbReference>
<evidence type="ECO:0000313" key="2">
    <source>
        <dbReference type="Proteomes" id="UP000006443"/>
    </source>
</evidence>
<reference evidence="1 2" key="1">
    <citation type="submission" date="2009-02" db="EMBL/GenBank/DDBJ databases">
        <title>Sequencing of the draft genome and assembly of Dethiobacter alkaliphilus AHT 1.</title>
        <authorList>
            <consortium name="US DOE Joint Genome Institute (JGI-PGF)"/>
            <person name="Lucas S."/>
            <person name="Copeland A."/>
            <person name="Lapidus A."/>
            <person name="Glavina del Rio T."/>
            <person name="Dalin E."/>
            <person name="Tice H."/>
            <person name="Bruce D."/>
            <person name="Goodwin L."/>
            <person name="Pitluck S."/>
            <person name="Larimer F."/>
            <person name="Land M.L."/>
            <person name="Hauser L."/>
            <person name="Muyzer G."/>
        </authorList>
    </citation>
    <scope>NUCLEOTIDE SEQUENCE [LARGE SCALE GENOMIC DNA]</scope>
    <source>
        <strain evidence="1 2">AHT 1</strain>
    </source>
</reference>
<accession>C0GCQ6</accession>
<dbReference type="STRING" id="555088.DealDRAFT_0265"/>
<keyword evidence="2" id="KW-1185">Reference proteome</keyword>
<dbReference type="eggNOG" id="COG0546">
    <property type="taxonomic scope" value="Bacteria"/>
</dbReference>
<organism evidence="1 2">
    <name type="scientific">Dethiobacter alkaliphilus AHT 1</name>
    <dbReference type="NCBI Taxonomy" id="555088"/>
    <lineage>
        <taxon>Bacteria</taxon>
        <taxon>Bacillati</taxon>
        <taxon>Bacillota</taxon>
        <taxon>Dethiobacteria</taxon>
        <taxon>Dethiobacterales</taxon>
        <taxon>Dethiobacteraceae</taxon>
        <taxon>Dethiobacter</taxon>
    </lineage>
</organism>
<dbReference type="SFLD" id="SFLDG01129">
    <property type="entry name" value="C1.5:_HAD__Beta-PGM__Phosphata"/>
    <property type="match status" value="1"/>
</dbReference>
<dbReference type="InterPro" id="IPR023214">
    <property type="entry name" value="HAD_sf"/>
</dbReference>
<dbReference type="Gene3D" id="3.40.50.1000">
    <property type="entry name" value="HAD superfamily/HAD-like"/>
    <property type="match status" value="1"/>
</dbReference>
<dbReference type="Proteomes" id="UP000006443">
    <property type="component" value="Unassembled WGS sequence"/>
</dbReference>
<dbReference type="PANTHER" id="PTHR43434:SF20">
    <property type="entry name" value="5'-NUCLEOTIDASE"/>
    <property type="match status" value="1"/>
</dbReference>
<keyword evidence="1" id="KW-0378">Hydrolase</keyword>
<proteinExistence type="predicted"/>
<dbReference type="Pfam" id="PF13419">
    <property type="entry name" value="HAD_2"/>
    <property type="match status" value="1"/>
</dbReference>